<protein>
    <submittedName>
        <fullName evidence="1">Uncharacterized protein</fullName>
    </submittedName>
</protein>
<evidence type="ECO:0000313" key="2">
    <source>
        <dbReference type="Proteomes" id="UP000030764"/>
    </source>
</evidence>
<dbReference type="Proteomes" id="UP000030764">
    <property type="component" value="Unassembled WGS sequence"/>
</dbReference>
<gene>
    <name evidence="1" type="ORF">M513_10628</name>
</gene>
<reference evidence="1 2" key="1">
    <citation type="journal article" date="2014" name="Nat. Genet.">
        <title>Genome and transcriptome of the porcine whipworm Trichuris suis.</title>
        <authorList>
            <person name="Jex A.R."/>
            <person name="Nejsum P."/>
            <person name="Schwarz E.M."/>
            <person name="Hu L."/>
            <person name="Young N.D."/>
            <person name="Hall R.S."/>
            <person name="Korhonen P.K."/>
            <person name="Liao S."/>
            <person name="Thamsborg S."/>
            <person name="Xia J."/>
            <person name="Xu P."/>
            <person name="Wang S."/>
            <person name="Scheerlinck J.P."/>
            <person name="Hofmann A."/>
            <person name="Sternberg P.W."/>
            <person name="Wang J."/>
            <person name="Gasser R.B."/>
        </authorList>
    </citation>
    <scope>NUCLEOTIDE SEQUENCE [LARGE SCALE GENOMIC DNA]</scope>
    <source>
        <strain evidence="1">DCEP-RM93M</strain>
    </source>
</reference>
<keyword evidence="2" id="KW-1185">Reference proteome</keyword>
<sequence>MYYSYMQNQLSLPDRRPFIGNNIMSQLNAALHLRINVHLFSRPDGIPSSCQLVLSLTHMPIIELAVFIWNKMHIQESGSLHHRWFITLKLLACQELFVPKVNTMHFDIRSSHLFPNKILRGRKDRDWVLGASSNFYFFRASFIL</sequence>
<organism evidence="1 2">
    <name type="scientific">Trichuris suis</name>
    <name type="common">pig whipworm</name>
    <dbReference type="NCBI Taxonomy" id="68888"/>
    <lineage>
        <taxon>Eukaryota</taxon>
        <taxon>Metazoa</taxon>
        <taxon>Ecdysozoa</taxon>
        <taxon>Nematoda</taxon>
        <taxon>Enoplea</taxon>
        <taxon>Dorylaimia</taxon>
        <taxon>Trichinellida</taxon>
        <taxon>Trichuridae</taxon>
        <taxon>Trichuris</taxon>
    </lineage>
</organism>
<proteinExistence type="predicted"/>
<dbReference type="EMBL" id="KL363292">
    <property type="protein sequence ID" value="KFD48494.1"/>
    <property type="molecule type" value="Genomic_DNA"/>
</dbReference>
<accession>A0A085LU48</accession>
<evidence type="ECO:0000313" key="1">
    <source>
        <dbReference type="EMBL" id="KFD48494.1"/>
    </source>
</evidence>
<dbReference type="AlphaFoldDB" id="A0A085LU48"/>
<name>A0A085LU48_9BILA</name>